<sequence>MVPNSCILLLTCQYVSCYGYFFPCMFCAFFFLLEENLLFPQDAGGNGLLKGRRRICEGTAERVLEERKKETREDHRWGKSWGNCRCYCPKASFGNRSCHGGVFFGGIWEMPAALRKGPDG</sequence>
<name>H0GRK4_SACCK</name>
<protein>
    <submittedName>
        <fullName evidence="1">Uncharacterized protein</fullName>
    </submittedName>
</protein>
<gene>
    <name evidence="1" type="ORF">VIN7_5731</name>
</gene>
<reference evidence="1 2" key="1">
    <citation type="journal article" date="2012" name="FEMS Yeast Res.">
        <title>The genome sequence of the wine yeast VIN7 reveals an allotriploid hybrid genome with Saccharomyces cerevisiae and Saccharomyces kudriavzevii origins.</title>
        <authorList>
            <person name="Borneman A.R."/>
            <person name="Desany B.A."/>
            <person name="Riches D."/>
            <person name="Affourtit J.P."/>
            <person name="Forgan A.H."/>
            <person name="Pretorius I.S."/>
            <person name="Egholm M."/>
            <person name="Chambers P.J."/>
        </authorList>
    </citation>
    <scope>NUCLEOTIDE SEQUENCE [LARGE SCALE GENOMIC DNA]</scope>
    <source>
        <strain evidence="1 2">VIN7</strain>
    </source>
</reference>
<evidence type="ECO:0000313" key="2">
    <source>
        <dbReference type="Proteomes" id="UP000009009"/>
    </source>
</evidence>
<proteinExistence type="predicted"/>
<dbReference type="EMBL" id="AGVY01000136">
    <property type="protein sequence ID" value="EHN03567.1"/>
    <property type="molecule type" value="Genomic_DNA"/>
</dbReference>
<dbReference type="HOGENOM" id="CLU_2050984_0_0_1"/>
<dbReference type="AlphaFoldDB" id="H0GRK4"/>
<keyword evidence="2" id="KW-1185">Reference proteome</keyword>
<dbReference type="Proteomes" id="UP000009009">
    <property type="component" value="Unassembled WGS sequence"/>
</dbReference>
<organism evidence="1 2">
    <name type="scientific">Saccharomyces cerevisiae x Saccharomyces kudriavzevii (strain VIN7)</name>
    <name type="common">Yeast</name>
    <dbReference type="NCBI Taxonomy" id="1095631"/>
    <lineage>
        <taxon>Eukaryota</taxon>
        <taxon>Fungi</taxon>
        <taxon>Dikarya</taxon>
        <taxon>Ascomycota</taxon>
        <taxon>Saccharomycotina</taxon>
        <taxon>Saccharomycetes</taxon>
        <taxon>Saccharomycetales</taxon>
        <taxon>Saccharomycetaceae</taxon>
        <taxon>Saccharomyces</taxon>
    </lineage>
</organism>
<evidence type="ECO:0000313" key="1">
    <source>
        <dbReference type="EMBL" id="EHN03567.1"/>
    </source>
</evidence>
<comment type="caution">
    <text evidence="1">The sequence shown here is derived from an EMBL/GenBank/DDBJ whole genome shotgun (WGS) entry which is preliminary data.</text>
</comment>
<accession>H0GRK4</accession>